<evidence type="ECO:0008006" key="5">
    <source>
        <dbReference type="Google" id="ProtNLM"/>
    </source>
</evidence>
<organism evidence="3 4">
    <name type="scientific">Rarobacter faecitabidus</name>
    <dbReference type="NCBI Taxonomy" id="13243"/>
    <lineage>
        <taxon>Bacteria</taxon>
        <taxon>Bacillati</taxon>
        <taxon>Actinomycetota</taxon>
        <taxon>Actinomycetes</taxon>
        <taxon>Micrococcales</taxon>
        <taxon>Rarobacteraceae</taxon>
        <taxon>Rarobacter</taxon>
    </lineage>
</organism>
<keyword evidence="4" id="KW-1185">Reference proteome</keyword>
<dbReference type="InterPro" id="IPR027417">
    <property type="entry name" value="P-loop_NTPase"/>
</dbReference>
<feature type="domain" description="DUF4143" evidence="2">
    <location>
        <begin position="201"/>
        <end position="361"/>
    </location>
</feature>
<evidence type="ECO:0000259" key="1">
    <source>
        <dbReference type="Pfam" id="PF13173"/>
    </source>
</evidence>
<evidence type="ECO:0000313" key="3">
    <source>
        <dbReference type="EMBL" id="TQL62035.1"/>
    </source>
</evidence>
<sequence length="419" mass="46466">MNSPQPFSRHLEPQLSEALADTPVIVIQGARQVGKSTLAGWLADQRESVLVTLDDPAVQAVALSDPGFFVTQADERMLVVDEAQRAPGIILPLKATVDRDRRPGRFLLTGSADLLQVKGIGDSLAGRAEAFDLWPLSQGELARRTNPEDFVTWLLETPAIADSERLVPEVVLRGGYPEVQGRSETRARAWFESYATRLADHDARELAGGGYSDQLRALLSILAASGQHEVVRARLARELSVAENTVAAYLRTATIMRLITHVPSWGRSLRGRAAKRPKTSLNDTGFAASLTGFTARHSVSIGGREFYGALVEQFVALEIAKQRAWSATSYRIHHYRDTDGLEVDLILELADGRLVAIEVKSATDINEKAWRNVERFRDRFHDREVIGVCLYAGDRSWRLHDWLHVLPITSLWQHEGATP</sequence>
<reference evidence="3 4" key="1">
    <citation type="submission" date="2019-06" db="EMBL/GenBank/DDBJ databases">
        <title>Sequencing the genomes of 1000 actinobacteria strains.</title>
        <authorList>
            <person name="Klenk H.-P."/>
        </authorList>
    </citation>
    <scope>NUCLEOTIDE SEQUENCE [LARGE SCALE GENOMIC DNA]</scope>
    <source>
        <strain evidence="3 4">DSM 4813</strain>
    </source>
</reference>
<dbReference type="Pfam" id="PF13635">
    <property type="entry name" value="DUF4143"/>
    <property type="match status" value="1"/>
</dbReference>
<evidence type="ECO:0000313" key="4">
    <source>
        <dbReference type="Proteomes" id="UP000315389"/>
    </source>
</evidence>
<proteinExistence type="predicted"/>
<dbReference type="EMBL" id="VFOS01000002">
    <property type="protein sequence ID" value="TQL62035.1"/>
    <property type="molecule type" value="Genomic_DNA"/>
</dbReference>
<dbReference type="AlphaFoldDB" id="A0A542ZNW2"/>
<gene>
    <name evidence="3" type="ORF">FB461_1668</name>
</gene>
<evidence type="ECO:0000259" key="2">
    <source>
        <dbReference type="Pfam" id="PF13635"/>
    </source>
</evidence>
<dbReference type="InterPro" id="IPR025420">
    <property type="entry name" value="DUF4143"/>
</dbReference>
<name>A0A542ZNW2_RARFA</name>
<accession>A0A542ZNW2</accession>
<dbReference type="PANTHER" id="PTHR43566:SF2">
    <property type="entry name" value="DUF4143 DOMAIN-CONTAINING PROTEIN"/>
    <property type="match status" value="1"/>
</dbReference>
<dbReference type="SUPFAM" id="SSF52540">
    <property type="entry name" value="P-loop containing nucleoside triphosphate hydrolases"/>
    <property type="match status" value="1"/>
</dbReference>
<comment type="caution">
    <text evidence="3">The sequence shown here is derived from an EMBL/GenBank/DDBJ whole genome shotgun (WGS) entry which is preliminary data.</text>
</comment>
<dbReference type="PANTHER" id="PTHR43566">
    <property type="entry name" value="CONSERVED PROTEIN"/>
    <property type="match status" value="1"/>
</dbReference>
<dbReference type="Pfam" id="PF13173">
    <property type="entry name" value="AAA_14"/>
    <property type="match status" value="1"/>
</dbReference>
<protein>
    <recommendedName>
        <fullName evidence="5">AAA+ ATPase domain-containing protein</fullName>
    </recommendedName>
</protein>
<feature type="domain" description="AAA" evidence="1">
    <location>
        <begin position="22"/>
        <end position="141"/>
    </location>
</feature>
<dbReference type="Proteomes" id="UP000315389">
    <property type="component" value="Unassembled WGS sequence"/>
</dbReference>
<dbReference type="InterPro" id="IPR041682">
    <property type="entry name" value="AAA_14"/>
</dbReference>
<dbReference type="RefSeq" id="WP_170222670.1">
    <property type="nucleotide sequence ID" value="NZ_BAAASV010000002.1"/>
</dbReference>